<keyword evidence="17" id="KW-1185">Reference proteome</keyword>
<dbReference type="PANTHER" id="PTHR45748">
    <property type="entry name" value="1-PHOSPHATIDYLINOSITOL 3-PHOSPHATE 5-KINASE-RELATED"/>
    <property type="match status" value="1"/>
</dbReference>
<dbReference type="InterPro" id="IPR027483">
    <property type="entry name" value="PInositol-4-P-4/5-kinase_C_sf"/>
</dbReference>
<evidence type="ECO:0000256" key="9">
    <source>
        <dbReference type="ARBA" id="ARBA00023464"/>
    </source>
</evidence>
<organism evidence="16 17">
    <name type="scientific">Arachis hypogaea</name>
    <name type="common">Peanut</name>
    <dbReference type="NCBI Taxonomy" id="3818"/>
    <lineage>
        <taxon>Eukaryota</taxon>
        <taxon>Viridiplantae</taxon>
        <taxon>Streptophyta</taxon>
        <taxon>Embryophyta</taxon>
        <taxon>Tracheophyta</taxon>
        <taxon>Spermatophyta</taxon>
        <taxon>Magnoliopsida</taxon>
        <taxon>eudicotyledons</taxon>
        <taxon>Gunneridae</taxon>
        <taxon>Pentapetalae</taxon>
        <taxon>rosids</taxon>
        <taxon>fabids</taxon>
        <taxon>Fabales</taxon>
        <taxon>Fabaceae</taxon>
        <taxon>Papilionoideae</taxon>
        <taxon>50 kb inversion clade</taxon>
        <taxon>dalbergioids sensu lato</taxon>
        <taxon>Dalbergieae</taxon>
        <taxon>Pterocarpus clade</taxon>
        <taxon>Arachis</taxon>
    </lineage>
</organism>
<evidence type="ECO:0000256" key="3">
    <source>
        <dbReference type="ARBA" id="ARBA00022723"/>
    </source>
</evidence>
<dbReference type="InterPro" id="IPR002498">
    <property type="entry name" value="PInositol-4-P-4/5-kinase_core"/>
</dbReference>
<dbReference type="FunFam" id="3.30.800.10:FF:000010">
    <property type="entry name" value="Putative 1-phosphatidylinositol-3-phosphate 5-kinase FAB1C"/>
    <property type="match status" value="1"/>
</dbReference>
<dbReference type="InterPro" id="IPR027410">
    <property type="entry name" value="TCP-1-like_intermed_sf"/>
</dbReference>
<evidence type="ECO:0000256" key="10">
    <source>
        <dbReference type="ARBA" id="ARBA00077223"/>
    </source>
</evidence>
<dbReference type="PROSITE" id="PS51455">
    <property type="entry name" value="PIPK"/>
    <property type="match status" value="1"/>
</dbReference>
<comment type="subunit">
    <text evidence="9">Component of the PI(3,5)P2 regulatory complex at least composed of ATG18, SAC/FIG4, FAB1 and VAC14.</text>
</comment>
<dbReference type="FunFam" id="3.30.810.10:FF:000001">
    <property type="entry name" value="1-phosphatidylinositol 3-phosphate 5-kinase FAB1"/>
    <property type="match status" value="1"/>
</dbReference>
<evidence type="ECO:0000256" key="2">
    <source>
        <dbReference type="ARBA" id="ARBA00022679"/>
    </source>
</evidence>
<dbReference type="InterPro" id="IPR002423">
    <property type="entry name" value="Cpn60/GroEL/TCP-1"/>
</dbReference>
<keyword evidence="3" id="KW-0479">Metal-binding</keyword>
<evidence type="ECO:0000256" key="7">
    <source>
        <dbReference type="ARBA" id="ARBA00022833"/>
    </source>
</evidence>
<evidence type="ECO:0000256" key="13">
    <source>
        <dbReference type="SAM" id="MobiDB-lite"/>
    </source>
</evidence>
<dbReference type="Pfam" id="PF00118">
    <property type="entry name" value="Cpn60_TCP1"/>
    <property type="match status" value="1"/>
</dbReference>
<dbReference type="SUPFAM" id="SSF54849">
    <property type="entry name" value="GroEL-intermediate domain like"/>
    <property type="match status" value="1"/>
</dbReference>
<evidence type="ECO:0000256" key="1">
    <source>
        <dbReference type="ARBA" id="ARBA00012009"/>
    </source>
</evidence>
<dbReference type="GO" id="GO:0046854">
    <property type="term" value="P:phosphatidylinositol phosphate biosynthetic process"/>
    <property type="evidence" value="ECO:0007669"/>
    <property type="project" value="TreeGrafter"/>
</dbReference>
<dbReference type="InterPro" id="IPR027484">
    <property type="entry name" value="PInositol-4-P-5-kinase_N"/>
</dbReference>
<accession>A0A444ZJL1</accession>
<keyword evidence="8 12" id="KW-0067">ATP-binding</keyword>
<dbReference type="CDD" id="cd00065">
    <property type="entry name" value="FYVE_like_SF"/>
    <property type="match status" value="1"/>
</dbReference>
<evidence type="ECO:0000256" key="12">
    <source>
        <dbReference type="PROSITE-ProRule" id="PRU00781"/>
    </source>
</evidence>
<dbReference type="Gene3D" id="3.30.810.10">
    <property type="entry name" value="2-Layer Sandwich"/>
    <property type="match status" value="1"/>
</dbReference>
<dbReference type="EC" id="2.7.1.150" evidence="1"/>
<keyword evidence="2 12" id="KW-0808">Transferase</keyword>
<keyword evidence="6 12" id="KW-0418">Kinase</keyword>
<evidence type="ECO:0000313" key="17">
    <source>
        <dbReference type="Proteomes" id="UP000289738"/>
    </source>
</evidence>
<comment type="caution">
    <text evidence="16">The sequence shown here is derived from an EMBL/GenBank/DDBJ whole genome shotgun (WGS) entry which is preliminary data.</text>
</comment>
<dbReference type="PANTHER" id="PTHR45748:SF14">
    <property type="entry name" value="1-PHOSPHATIDYLINOSITOL-3-PHOSPHATE 5-KINASE FAB1C-RELATED"/>
    <property type="match status" value="1"/>
</dbReference>
<dbReference type="Gene3D" id="3.50.7.10">
    <property type="entry name" value="GroEL"/>
    <property type="match status" value="1"/>
</dbReference>
<dbReference type="Pfam" id="PF01504">
    <property type="entry name" value="PIP5K"/>
    <property type="match status" value="1"/>
</dbReference>
<reference evidence="16 17" key="1">
    <citation type="submission" date="2019-01" db="EMBL/GenBank/DDBJ databases">
        <title>Sequencing of cultivated peanut Arachis hypogaea provides insights into genome evolution and oil improvement.</title>
        <authorList>
            <person name="Chen X."/>
        </authorList>
    </citation>
    <scope>NUCLEOTIDE SEQUENCE [LARGE SCALE GENOMIC DNA]</scope>
    <source>
        <strain evidence="17">cv. Fuhuasheng</strain>
        <tissue evidence="16">Leaves</tissue>
    </source>
</reference>
<dbReference type="Proteomes" id="UP000289738">
    <property type="component" value="Chromosome B04"/>
</dbReference>
<dbReference type="SUPFAM" id="SSF52029">
    <property type="entry name" value="GroEL apical domain-like"/>
    <property type="match status" value="1"/>
</dbReference>
<sequence length="1637" mass="185350">MGIPDSSLLDLIEKLRNWVSWGGSDLSCLSEKFDMLNSGCKMCCECNRNLTEIAQQKYNCKSCGRWLCAKCVRGYDLVPNAESGNNGFGETTIRSCKFCSGANNNNSNRVLKYSEKVHPSASPQESPRQSPEPPSPCFSVESERISSPINTELNQGNHFERYLHDHDCGYYPQSMTRRMSSSGTLASSVSIHQSTIRSDEEEIEDSAKHFHRRSRTYCDNYSDIDSSSFSARHDTYNYNSVGSSPSDSPSRNDFTSSRVGLLVQKGQEKIPGSQHDGPFGQQSTAVLRKPEQGTDYAYNTAYFSDDLSIFRNQNENSQRPLDFENNGLIWFPPAPEDENDDAESNFFAYDDEDDDIGDSGAIFSSSSSLSNIFPTKEKQNEGNKEPLKAVIQGHFRALVSQLLQGEGIKLGKENDPEDWLDIVATIAWKAANFVKPDTSRGGSMDPGDYVKVKCVASGSPSESTLIKGVVCTKNIKHKRMTSQYKKPRLLLLAGALEYQKVPNQLASFDTLLQQENDHLKMIISKIEALRPNVLLVERSVASCAQQYLLAKEISLVLNVKRPLLERIARCTGAHITPSVDSLSKARVGHCDLFRLDKMVEDHEAATNFQKKPSKTLMFFEGCPRRLGCTVLLKGTNRANLKKIKHAVQFAVFAAYHLSLETSFLADEGATLPKMIVKHSMDMPEIAAIDADISNSLPSTMCHTRDLSQEELQETMVQEEREHGEVVDMTRDKVNEDEFSGEYFSATESNQSILVYFSSHCVSKGTVCERNRLLRIKFYGSFDKPLGRYLRDDLFDLTSCCQFCKEPADAHVLCFTHQQGNLTINVRRLPSVKLPGEKDGKIWMWHRCLRCPLIDGVPPATLRVVMSDAAWGLSFGKFLELSFSNHATANRVATCGHSLQRDCLRFYGYGSMVAFFRYSPIDILSVHLPPSVLEFGHNQEDWTRKEAGELFRKVETLYVEISDALDRLERSVSSHGMGNELSDTCEIHHHILELKDMLQRDRKDYHVSKLIDIWCQIWKMAVDILELNRLRRSLLIGSYVWDHRLYSLDSLIKRSRRFKGKQENESCPEVKEPSIDSFHKDRNVDNVSQQDNHRPLKLHEPDEVHMVGEPLSECFPHRESNLSEKIDFAWTGTGTAQSSVLPAGSVRHSFPNDNPPFRRLMQPIRVHSFDSALRVQERIKKVLPSSLHLSTLRSFHASGEYKNMVRDPVSNVFQSYFQMLPWEAQRLNLILSATPSFISSCSHIAEGARLLLPQTHNGDRVIAVYDNEYSSIISYALSSKEHEDWVSGKSDLQDASLTAAREKSREDLATSSFNAWGSLDLDYINYASYMSEDATSSLGSLIRDPKKSLHFQISFGDDSLGAGGRVNFSVTCYFAKQFEALRKKCCSNEVDFVRSLSRCQRWRAQGGKSNVYFAKSLDERFIIKQVTKTELDSFEEFAPQYFKYLMDSLNPGGPTCLAKILGLYQVTIKYPKGGKETRIDVMIMENLFYNRKISRVYDLKGSERSRYNPDTTGTNKVMLDMNLLEALRTKPIFLGSRAKRRLERAVWNDTSFLASVDVMDYSLLVGVDDERKELVLGIIDFMRQYTWDKHLETWVKASGILGGPKNAAPTIVSPKQYKKRFRKAMTTYFLTLPEQWSS</sequence>
<feature type="compositionally biased region" description="Low complexity" evidence="13">
    <location>
        <begin position="119"/>
        <end position="129"/>
    </location>
</feature>
<feature type="domain" description="FYVE-type" evidence="14">
    <location>
        <begin position="37"/>
        <end position="104"/>
    </location>
</feature>
<keyword evidence="5 11" id="KW-0863">Zinc-finger</keyword>
<proteinExistence type="predicted"/>
<evidence type="ECO:0000256" key="5">
    <source>
        <dbReference type="ARBA" id="ARBA00022771"/>
    </source>
</evidence>
<name>A0A444ZJL1_ARAHY</name>
<evidence type="ECO:0000256" key="8">
    <source>
        <dbReference type="ARBA" id="ARBA00022840"/>
    </source>
</evidence>
<dbReference type="SUPFAM" id="SSF57903">
    <property type="entry name" value="FYVE/PHD zinc finger"/>
    <property type="match status" value="1"/>
</dbReference>
<feature type="region of interest" description="Disordered" evidence="13">
    <location>
        <begin position="115"/>
        <end position="141"/>
    </location>
</feature>
<dbReference type="GO" id="GO:0010008">
    <property type="term" value="C:endosome membrane"/>
    <property type="evidence" value="ECO:0007669"/>
    <property type="project" value="TreeGrafter"/>
</dbReference>
<dbReference type="FunFam" id="3.50.7.10:FF:000007">
    <property type="entry name" value="1-phosphatidylinositol 3-phosphate 5-kinase isoform X1"/>
    <property type="match status" value="1"/>
</dbReference>
<dbReference type="Gene3D" id="3.30.800.10">
    <property type="entry name" value="Phosphatidylinositol Phosphate Kinase II Beta"/>
    <property type="match status" value="1"/>
</dbReference>
<dbReference type="SUPFAM" id="SSF56104">
    <property type="entry name" value="SAICAR synthase-like"/>
    <property type="match status" value="1"/>
</dbReference>
<protein>
    <recommendedName>
        <fullName evidence="1">1-phosphatidylinositol-3-phosphate 5-kinase</fullName>
        <ecNumber evidence="1">2.7.1.150</ecNumber>
    </recommendedName>
    <alternativeName>
        <fullName evidence="10">Phosphatidylinositol 3-phosphate 5-kinase type III</fullName>
    </alternativeName>
</protein>
<evidence type="ECO:0000259" key="14">
    <source>
        <dbReference type="PROSITE" id="PS50178"/>
    </source>
</evidence>
<dbReference type="EMBL" id="SDMP01000014">
    <property type="protein sequence ID" value="RYR14308.1"/>
    <property type="molecule type" value="Genomic_DNA"/>
</dbReference>
<dbReference type="InterPro" id="IPR027409">
    <property type="entry name" value="GroEL-like_apical_dom_sf"/>
</dbReference>
<dbReference type="CDD" id="cd03334">
    <property type="entry name" value="Fab1_TCP"/>
    <property type="match status" value="1"/>
</dbReference>
<feature type="domain" description="PIPK" evidence="15">
    <location>
        <begin position="1308"/>
        <end position="1628"/>
    </location>
</feature>
<dbReference type="CDD" id="cd17300">
    <property type="entry name" value="PIPKc_PIKfyve"/>
    <property type="match status" value="1"/>
</dbReference>
<dbReference type="PROSITE" id="PS50178">
    <property type="entry name" value="ZF_FYVE"/>
    <property type="match status" value="1"/>
</dbReference>
<dbReference type="SMART" id="SM00330">
    <property type="entry name" value="PIPKc"/>
    <property type="match status" value="1"/>
</dbReference>
<dbReference type="InterPro" id="IPR044769">
    <property type="entry name" value="PIKfyve_PIPKc"/>
</dbReference>
<dbReference type="InterPro" id="IPR017455">
    <property type="entry name" value="Znf_FYVE-rel"/>
</dbReference>
<dbReference type="GO" id="GO:0008270">
    <property type="term" value="F:zinc ion binding"/>
    <property type="evidence" value="ECO:0007669"/>
    <property type="project" value="UniProtKB-KW"/>
</dbReference>
<keyword evidence="4 12" id="KW-0547">Nucleotide-binding</keyword>
<dbReference type="GO" id="GO:0000285">
    <property type="term" value="F:1-phosphatidylinositol-3-phosphate 5-kinase activity"/>
    <property type="evidence" value="ECO:0007669"/>
    <property type="project" value="UniProtKB-EC"/>
</dbReference>
<evidence type="ECO:0000259" key="15">
    <source>
        <dbReference type="PROSITE" id="PS51455"/>
    </source>
</evidence>
<keyword evidence="7" id="KW-0862">Zinc</keyword>
<evidence type="ECO:0000256" key="6">
    <source>
        <dbReference type="ARBA" id="ARBA00022777"/>
    </source>
</evidence>
<dbReference type="GO" id="GO:0005524">
    <property type="term" value="F:ATP binding"/>
    <property type="evidence" value="ECO:0007669"/>
    <property type="project" value="UniProtKB-UniRule"/>
</dbReference>
<gene>
    <name evidence="16" type="ORF">Ahy_B04g070864</name>
</gene>
<evidence type="ECO:0000256" key="4">
    <source>
        <dbReference type="ARBA" id="ARBA00022741"/>
    </source>
</evidence>
<dbReference type="InterPro" id="IPR011011">
    <property type="entry name" value="Znf_FYVE_PHD"/>
</dbReference>
<evidence type="ECO:0000256" key="11">
    <source>
        <dbReference type="PROSITE-ProRule" id="PRU00091"/>
    </source>
</evidence>
<evidence type="ECO:0000313" key="16">
    <source>
        <dbReference type="EMBL" id="RYR14308.1"/>
    </source>
</evidence>